<evidence type="ECO:0000256" key="2">
    <source>
        <dbReference type="ARBA" id="ARBA00009810"/>
    </source>
</evidence>
<evidence type="ECO:0000256" key="4">
    <source>
        <dbReference type="ARBA" id="ARBA00022452"/>
    </source>
</evidence>
<evidence type="ECO:0000256" key="9">
    <source>
        <dbReference type="ARBA" id="ARBA00023170"/>
    </source>
</evidence>
<dbReference type="InterPro" id="IPR010917">
    <property type="entry name" value="TonB_rcpt_CS"/>
</dbReference>
<evidence type="ECO:0000256" key="1">
    <source>
        <dbReference type="ARBA" id="ARBA00004571"/>
    </source>
</evidence>
<keyword evidence="9 16" id="KW-0675">Receptor</keyword>
<organism evidence="16 17">
    <name type="scientific">Ancylobacter novellus</name>
    <name type="common">Thiobacillus novellus</name>
    <dbReference type="NCBI Taxonomy" id="921"/>
    <lineage>
        <taxon>Bacteria</taxon>
        <taxon>Pseudomonadati</taxon>
        <taxon>Pseudomonadota</taxon>
        <taxon>Alphaproteobacteria</taxon>
        <taxon>Hyphomicrobiales</taxon>
        <taxon>Xanthobacteraceae</taxon>
        <taxon>Ancylobacter</taxon>
    </lineage>
</organism>
<evidence type="ECO:0000313" key="16">
    <source>
        <dbReference type="EMBL" id="PZQ12989.1"/>
    </source>
</evidence>
<keyword evidence="8 11" id="KW-0472">Membrane</keyword>
<dbReference type="InterPro" id="IPR012910">
    <property type="entry name" value="Plug_dom"/>
</dbReference>
<keyword evidence="5 11" id="KW-0812">Transmembrane</keyword>
<keyword evidence="10 11" id="KW-0998">Cell outer membrane</keyword>
<feature type="domain" description="TonB-dependent receptor-like beta-barrel" evidence="14">
    <location>
        <begin position="311"/>
        <end position="736"/>
    </location>
</feature>
<keyword evidence="6" id="KW-0732">Signal</keyword>
<dbReference type="PROSITE" id="PS52016">
    <property type="entry name" value="TONB_DEPENDENT_REC_3"/>
    <property type="match status" value="1"/>
</dbReference>
<comment type="subcellular location">
    <subcellularLocation>
        <location evidence="1 11">Cell outer membrane</location>
        <topology evidence="1 11">Multi-pass membrane protein</topology>
    </subcellularLocation>
</comment>
<dbReference type="Pfam" id="PF07715">
    <property type="entry name" value="Plug"/>
    <property type="match status" value="1"/>
</dbReference>
<dbReference type="InterPro" id="IPR011276">
    <property type="entry name" value="TonB_haem/Hb_rcpt"/>
</dbReference>
<evidence type="ECO:0000259" key="15">
    <source>
        <dbReference type="Pfam" id="PF07715"/>
    </source>
</evidence>
<keyword evidence="7 13" id="KW-0798">TonB box</keyword>
<protein>
    <submittedName>
        <fullName evidence="16">TonB-dependent receptor</fullName>
    </submittedName>
</protein>
<proteinExistence type="inferred from homology"/>
<dbReference type="InterPro" id="IPR000531">
    <property type="entry name" value="Beta-barrel_TonB"/>
</dbReference>
<evidence type="ECO:0000256" key="5">
    <source>
        <dbReference type="ARBA" id="ARBA00022692"/>
    </source>
</evidence>
<keyword evidence="4 11" id="KW-1134">Transmembrane beta strand</keyword>
<comment type="caution">
    <text evidence="16">The sequence shown here is derived from an EMBL/GenBank/DDBJ whole genome shotgun (WGS) entry which is preliminary data.</text>
</comment>
<accession>A0A2W5KAG6</accession>
<evidence type="ECO:0000256" key="11">
    <source>
        <dbReference type="PROSITE-ProRule" id="PRU01360"/>
    </source>
</evidence>
<dbReference type="AlphaFoldDB" id="A0A2W5KAG6"/>
<name>A0A2W5KAG6_ANCNO</name>
<dbReference type="NCBIfam" id="TIGR01785">
    <property type="entry name" value="TonB-hemin"/>
    <property type="match status" value="1"/>
</dbReference>
<dbReference type="InterPro" id="IPR039426">
    <property type="entry name" value="TonB-dep_rcpt-like"/>
</dbReference>
<dbReference type="Gene3D" id="2.40.170.20">
    <property type="entry name" value="TonB-dependent receptor, beta-barrel domain"/>
    <property type="match status" value="1"/>
</dbReference>
<dbReference type="GO" id="GO:0009279">
    <property type="term" value="C:cell outer membrane"/>
    <property type="evidence" value="ECO:0007669"/>
    <property type="project" value="UniProtKB-SubCell"/>
</dbReference>
<reference evidence="16 17" key="1">
    <citation type="submission" date="2017-08" db="EMBL/GenBank/DDBJ databases">
        <title>Infants hospitalized years apart are colonized by the same room-sourced microbial strains.</title>
        <authorList>
            <person name="Brooks B."/>
            <person name="Olm M.R."/>
            <person name="Firek B.A."/>
            <person name="Baker R."/>
            <person name="Thomas B.C."/>
            <person name="Morowitz M.J."/>
            <person name="Banfield J.F."/>
        </authorList>
    </citation>
    <scope>NUCLEOTIDE SEQUENCE [LARGE SCALE GENOMIC DNA]</scope>
    <source>
        <strain evidence="16">S2_005_003_R2_43</strain>
    </source>
</reference>
<evidence type="ECO:0000256" key="6">
    <source>
        <dbReference type="ARBA" id="ARBA00022729"/>
    </source>
</evidence>
<dbReference type="SUPFAM" id="SSF56935">
    <property type="entry name" value="Porins"/>
    <property type="match status" value="1"/>
</dbReference>
<dbReference type="PANTHER" id="PTHR30069:SF41">
    <property type="entry name" value="HEME_HEMOPEXIN UTILIZATION PROTEIN C"/>
    <property type="match status" value="1"/>
</dbReference>
<dbReference type="InterPro" id="IPR037066">
    <property type="entry name" value="Plug_dom_sf"/>
</dbReference>
<feature type="domain" description="TonB-dependent receptor plug" evidence="15">
    <location>
        <begin position="104"/>
        <end position="213"/>
    </location>
</feature>
<dbReference type="CDD" id="cd01347">
    <property type="entry name" value="ligand_gated_channel"/>
    <property type="match status" value="1"/>
</dbReference>
<dbReference type="GO" id="GO:0015232">
    <property type="term" value="F:heme transmembrane transporter activity"/>
    <property type="evidence" value="ECO:0007669"/>
    <property type="project" value="InterPro"/>
</dbReference>
<dbReference type="InterPro" id="IPR010949">
    <property type="entry name" value="TonB_Hb/transfer/lactofer_rcpt"/>
</dbReference>
<sequence>MTYWRPNGAVLRPRASAERRSRWSSISFSEFRGVTVRIGDTRRAIARAAAMTCVLSAGAVAVTASARAQAGADASSEQDGAVALEQIDVIGRMFAGWQGASDAVYDTPGAVSQIGRERIEAQGGARNAADLFRGVAGVDAVIDRQNPGVNVNIRGLQDQGRVNMSIDGARQNFQQSGHGSTAFAYVDPELLSQVDIEKGPTSTAGGAGVIGGVVNFRTLEFEDIAQGDKDWGARINATTGTNAFDFNGSLAAAAKVSDSFDVLAAVGRKKLGEYDVGKRGDLDYVGPGDAAEYTTQDQWSWLLKARADLSDTQKVKLTYTGLKADFGTGSGQYIDTDKVTTHNVVADYNWTPGDDWVDLSAKAYFSRTENAQFRPARSATTGAFDVDYSIDTIGASLTNVTRFSVPMFDVAWTYGGEYFQDKTDTVSVGGAAGQNPGGSWFSGSNPIGKRGVGGAFTNVELKHADWLQIIAGGRYDHFYMDGDTTVFSTRTEGAPVRVDMNGGRFSPTATVAVMPVSGAQIYASYKQGYRPPNLMESVIGGQHIGGIGIYNDPNPYLKPETSETWEAGLNLKYDSVVVKDDAFRAKFSVYSTDVRNFITLSINRSLNRTSAINIKDKTRFRGFETEANYDAGFFYVGGAAAFIDAKYGENFEFPDGTAAYLWNIYLTPKRKISLDGGLRFFDRKLTVGGRVTGIVPEENLGLAGASYPIRHYTLIDLYTSYKINDTFTVRASVENLRDVAYVDAMGSGLSPSPGRTFTLGATARF</sequence>
<dbReference type="GO" id="GO:0044718">
    <property type="term" value="P:siderophore transmembrane transport"/>
    <property type="evidence" value="ECO:0007669"/>
    <property type="project" value="TreeGrafter"/>
</dbReference>
<comment type="similarity">
    <text evidence="2 11 13">Belongs to the TonB-dependent receptor family.</text>
</comment>
<evidence type="ECO:0000259" key="14">
    <source>
        <dbReference type="Pfam" id="PF00593"/>
    </source>
</evidence>
<dbReference type="Gene3D" id="2.170.130.10">
    <property type="entry name" value="TonB-dependent receptor, plug domain"/>
    <property type="match status" value="1"/>
</dbReference>
<gene>
    <name evidence="16" type="ORF">DI565_15070</name>
</gene>
<evidence type="ECO:0000313" key="17">
    <source>
        <dbReference type="Proteomes" id="UP000249577"/>
    </source>
</evidence>
<evidence type="ECO:0000256" key="10">
    <source>
        <dbReference type="ARBA" id="ARBA00023237"/>
    </source>
</evidence>
<dbReference type="Proteomes" id="UP000249577">
    <property type="component" value="Unassembled WGS sequence"/>
</dbReference>
<dbReference type="PANTHER" id="PTHR30069">
    <property type="entry name" value="TONB-DEPENDENT OUTER MEMBRANE RECEPTOR"/>
    <property type="match status" value="1"/>
</dbReference>
<evidence type="ECO:0000256" key="3">
    <source>
        <dbReference type="ARBA" id="ARBA00022448"/>
    </source>
</evidence>
<evidence type="ECO:0000256" key="7">
    <source>
        <dbReference type="ARBA" id="ARBA00023077"/>
    </source>
</evidence>
<keyword evidence="3 11" id="KW-0813">Transport</keyword>
<evidence type="ECO:0000256" key="8">
    <source>
        <dbReference type="ARBA" id="ARBA00023136"/>
    </source>
</evidence>
<evidence type="ECO:0000256" key="13">
    <source>
        <dbReference type="RuleBase" id="RU003357"/>
    </source>
</evidence>
<dbReference type="PROSITE" id="PS01156">
    <property type="entry name" value="TONB_DEPENDENT_REC_2"/>
    <property type="match status" value="1"/>
</dbReference>
<evidence type="ECO:0000256" key="12">
    <source>
        <dbReference type="PROSITE-ProRule" id="PRU10144"/>
    </source>
</evidence>
<dbReference type="EMBL" id="QFPN01000008">
    <property type="protein sequence ID" value="PZQ12989.1"/>
    <property type="molecule type" value="Genomic_DNA"/>
</dbReference>
<dbReference type="GO" id="GO:0015344">
    <property type="term" value="F:siderophore uptake transmembrane transporter activity"/>
    <property type="evidence" value="ECO:0007669"/>
    <property type="project" value="TreeGrafter"/>
</dbReference>
<dbReference type="InterPro" id="IPR036942">
    <property type="entry name" value="Beta-barrel_TonB_sf"/>
</dbReference>
<feature type="short sequence motif" description="TonB C-terminal box" evidence="12">
    <location>
        <begin position="748"/>
        <end position="765"/>
    </location>
</feature>
<dbReference type="NCBIfam" id="TIGR01786">
    <property type="entry name" value="TonB-hemlactrns"/>
    <property type="match status" value="1"/>
</dbReference>
<dbReference type="Pfam" id="PF00593">
    <property type="entry name" value="TonB_dep_Rec_b-barrel"/>
    <property type="match status" value="1"/>
</dbReference>